<evidence type="ECO:0000256" key="5">
    <source>
        <dbReference type="ARBA" id="ARBA00023136"/>
    </source>
</evidence>
<sequence length="492" mass="53107">MDGDGSLNSPLLIRSWEDESAKELEFADGPKWRKEDVLGELKKQVALGGPLVTANLLQKCMQIVSVMFVGHLGELPLAGASMATSFANAIGFSVLYGMGGALDTLCGQAYGAKQYHRVGVHAQRAQFIFLIIGIPMSLILYNTEKILLAVGQDSQLSKEAGSYATWMIPALFAYSLLQTLTRFLQTQNVALPIMLSTGITSLLHLPICWVLVLKSGLGNKGAALANSVSYFLNVILLSLYVKFSASCVKTWTGFSMEAFQDIAQFFRLAIPSTVMGCLEWASYEILILLSGLLPNPNLEASVLAICLNTEALTFTIPQGLGDCISTRVSNELGAGNPRRAVFAIRVILLLVILDGLLVGAIILLVHNFWGYLYSNEQEVVDYVSRLTPLLAIANIMDGTQCMLSGITRGSGRQKFGALANLGAYYGVGIPMAIVLAFFFNIGTKGLWMGVICGSFVQGLSLFIMTISANWEQEAGKATDRAFHSSIPVINTS</sequence>
<name>W1P6Z5_AMBTC</name>
<comment type="caution">
    <text evidence="6">Lacks conserved residue(s) required for the propagation of feature annotation.</text>
</comment>
<dbReference type="Gramene" id="ERN05652">
    <property type="protein sequence ID" value="ERN05652"/>
    <property type="gene ID" value="AMTR_s00006p00131670"/>
</dbReference>
<feature type="transmembrane region" description="Helical" evidence="6">
    <location>
        <begin position="189"/>
        <end position="212"/>
    </location>
</feature>
<keyword evidence="4 6" id="KW-1133">Transmembrane helix</keyword>
<dbReference type="PANTHER" id="PTHR11206">
    <property type="entry name" value="MULTIDRUG RESISTANCE PROTEIN"/>
    <property type="match status" value="1"/>
</dbReference>
<dbReference type="InterPro" id="IPR002528">
    <property type="entry name" value="MATE_fam"/>
</dbReference>
<feature type="transmembrane region" description="Helical" evidence="6">
    <location>
        <begin position="224"/>
        <end position="241"/>
    </location>
</feature>
<dbReference type="NCBIfam" id="TIGR00797">
    <property type="entry name" value="matE"/>
    <property type="match status" value="1"/>
</dbReference>
<dbReference type="KEGG" id="atr:18433834"/>
<comment type="subcellular location">
    <subcellularLocation>
        <location evidence="1">Membrane</location>
        <topology evidence="1">Multi-pass membrane protein</topology>
    </subcellularLocation>
</comment>
<dbReference type="OMA" id="IMTISAN"/>
<keyword evidence="3 6" id="KW-0812">Transmembrane</keyword>
<evidence type="ECO:0000256" key="1">
    <source>
        <dbReference type="ARBA" id="ARBA00004141"/>
    </source>
</evidence>
<reference evidence="8" key="1">
    <citation type="journal article" date="2013" name="Science">
        <title>The Amborella genome and the evolution of flowering plants.</title>
        <authorList>
            <consortium name="Amborella Genome Project"/>
        </authorList>
    </citation>
    <scope>NUCLEOTIDE SEQUENCE [LARGE SCALE GENOMIC DNA]</scope>
</reference>
<keyword evidence="8" id="KW-1185">Reference proteome</keyword>
<dbReference type="Pfam" id="PF01554">
    <property type="entry name" value="MatE"/>
    <property type="match status" value="2"/>
</dbReference>
<keyword evidence="5 6" id="KW-0472">Membrane</keyword>
<dbReference type="HOGENOM" id="CLU_012893_1_0_1"/>
<feature type="transmembrane region" description="Helical" evidence="6">
    <location>
        <begin position="445"/>
        <end position="466"/>
    </location>
</feature>
<proteinExistence type="inferred from homology"/>
<dbReference type="eggNOG" id="KOG1347">
    <property type="taxonomic scope" value="Eukaryota"/>
</dbReference>
<dbReference type="GO" id="GO:0016020">
    <property type="term" value="C:membrane"/>
    <property type="evidence" value="ECO:0000318"/>
    <property type="project" value="GO_Central"/>
</dbReference>
<feature type="transmembrane region" description="Helical" evidence="6">
    <location>
        <begin position="418"/>
        <end position="439"/>
    </location>
</feature>
<evidence type="ECO:0000313" key="7">
    <source>
        <dbReference type="EMBL" id="ERN05652.1"/>
    </source>
</evidence>
<comment type="similarity">
    <text evidence="2 6">Belongs to the multi antimicrobial extrusion (MATE) (TC 2.A.66.1) family.</text>
</comment>
<protein>
    <recommendedName>
        <fullName evidence="6">Protein DETOXIFICATION</fullName>
    </recommendedName>
    <alternativeName>
        <fullName evidence="6">Multidrug and toxic compound extrusion protein</fullName>
    </alternativeName>
</protein>
<feature type="transmembrane region" description="Helical" evidence="6">
    <location>
        <begin position="346"/>
        <end position="369"/>
    </location>
</feature>
<dbReference type="CDD" id="cd13132">
    <property type="entry name" value="MATE_eukaryotic"/>
    <property type="match status" value="1"/>
</dbReference>
<dbReference type="EMBL" id="KI393980">
    <property type="protein sequence ID" value="ERN05652.1"/>
    <property type="molecule type" value="Genomic_DNA"/>
</dbReference>
<dbReference type="GO" id="GO:0022857">
    <property type="term" value="F:transmembrane transporter activity"/>
    <property type="evidence" value="ECO:0000318"/>
    <property type="project" value="GO_Central"/>
</dbReference>
<gene>
    <name evidence="7" type="ORF">AMTR_s00006p00131670</name>
</gene>
<organism evidence="7 8">
    <name type="scientific">Amborella trichopoda</name>
    <dbReference type="NCBI Taxonomy" id="13333"/>
    <lineage>
        <taxon>Eukaryota</taxon>
        <taxon>Viridiplantae</taxon>
        <taxon>Streptophyta</taxon>
        <taxon>Embryophyta</taxon>
        <taxon>Tracheophyta</taxon>
        <taxon>Spermatophyta</taxon>
        <taxon>Magnoliopsida</taxon>
        <taxon>Amborellales</taxon>
        <taxon>Amborellaceae</taxon>
        <taxon>Amborella</taxon>
    </lineage>
</organism>
<accession>W1P6Z5</accession>
<dbReference type="InterPro" id="IPR045069">
    <property type="entry name" value="MATE_euk"/>
</dbReference>
<evidence type="ECO:0000256" key="3">
    <source>
        <dbReference type="ARBA" id="ARBA00022692"/>
    </source>
</evidence>
<feature type="transmembrane region" description="Helical" evidence="6">
    <location>
        <begin position="127"/>
        <end position="148"/>
    </location>
</feature>
<dbReference type="AlphaFoldDB" id="W1P6Z5"/>
<evidence type="ECO:0000256" key="4">
    <source>
        <dbReference type="ARBA" id="ARBA00022989"/>
    </source>
</evidence>
<feature type="transmembrane region" description="Helical" evidence="6">
    <location>
        <begin position="160"/>
        <end position="177"/>
    </location>
</feature>
<dbReference type="GO" id="GO:0042910">
    <property type="term" value="F:xenobiotic transmembrane transporter activity"/>
    <property type="evidence" value="ECO:0007669"/>
    <property type="project" value="InterPro"/>
</dbReference>
<dbReference type="Proteomes" id="UP000017836">
    <property type="component" value="Unassembled WGS sequence"/>
</dbReference>
<dbReference type="GO" id="GO:1990961">
    <property type="term" value="P:xenobiotic detoxification by transmembrane export across the plasma membrane"/>
    <property type="evidence" value="ECO:0007669"/>
    <property type="project" value="InterPro"/>
</dbReference>
<evidence type="ECO:0000256" key="6">
    <source>
        <dbReference type="RuleBase" id="RU004914"/>
    </source>
</evidence>
<dbReference type="OrthoDB" id="2126698at2759"/>
<evidence type="ECO:0000256" key="2">
    <source>
        <dbReference type="ARBA" id="ARBA00010199"/>
    </source>
</evidence>
<evidence type="ECO:0000313" key="8">
    <source>
        <dbReference type="Proteomes" id="UP000017836"/>
    </source>
</evidence>
<dbReference type="GO" id="GO:0015297">
    <property type="term" value="F:antiporter activity"/>
    <property type="evidence" value="ECO:0007669"/>
    <property type="project" value="InterPro"/>
</dbReference>